<accession>A0ACC2BWP6</accession>
<evidence type="ECO:0000313" key="1">
    <source>
        <dbReference type="EMBL" id="KAJ7534222.1"/>
    </source>
</evidence>
<evidence type="ECO:0000313" key="2">
    <source>
        <dbReference type="Proteomes" id="UP001162992"/>
    </source>
</evidence>
<proteinExistence type="predicted"/>
<organism evidence="1 2">
    <name type="scientific">Diphasiastrum complanatum</name>
    <name type="common">Issler's clubmoss</name>
    <name type="synonym">Lycopodium complanatum</name>
    <dbReference type="NCBI Taxonomy" id="34168"/>
    <lineage>
        <taxon>Eukaryota</taxon>
        <taxon>Viridiplantae</taxon>
        <taxon>Streptophyta</taxon>
        <taxon>Embryophyta</taxon>
        <taxon>Tracheophyta</taxon>
        <taxon>Lycopodiopsida</taxon>
        <taxon>Lycopodiales</taxon>
        <taxon>Lycopodiaceae</taxon>
        <taxon>Lycopodioideae</taxon>
        <taxon>Diphasiastrum</taxon>
    </lineage>
</organism>
<name>A0ACC2BWP6_DIPCM</name>
<dbReference type="EMBL" id="CM055104">
    <property type="protein sequence ID" value="KAJ7534222.1"/>
    <property type="molecule type" value="Genomic_DNA"/>
</dbReference>
<dbReference type="Proteomes" id="UP001162992">
    <property type="component" value="Chromosome 13"/>
</dbReference>
<reference evidence="2" key="1">
    <citation type="journal article" date="2024" name="Proc. Natl. Acad. Sci. U.S.A.">
        <title>Extraordinary preservation of gene collinearity over three hundred million years revealed in homosporous lycophytes.</title>
        <authorList>
            <person name="Li C."/>
            <person name="Wickell D."/>
            <person name="Kuo L.Y."/>
            <person name="Chen X."/>
            <person name="Nie B."/>
            <person name="Liao X."/>
            <person name="Peng D."/>
            <person name="Ji J."/>
            <person name="Jenkins J."/>
            <person name="Williams M."/>
            <person name="Shu S."/>
            <person name="Plott C."/>
            <person name="Barry K."/>
            <person name="Rajasekar S."/>
            <person name="Grimwood J."/>
            <person name="Han X."/>
            <person name="Sun S."/>
            <person name="Hou Z."/>
            <person name="He W."/>
            <person name="Dai G."/>
            <person name="Sun C."/>
            <person name="Schmutz J."/>
            <person name="Leebens-Mack J.H."/>
            <person name="Li F.W."/>
            <person name="Wang L."/>
        </authorList>
    </citation>
    <scope>NUCLEOTIDE SEQUENCE [LARGE SCALE GENOMIC DNA]</scope>
    <source>
        <strain evidence="2">cv. PW_Plant_1</strain>
    </source>
</reference>
<sequence length="253" mass="28775">MYPLRILRSVALISVFRGNPRRVFDVTNLRQSRYSWTGFSGMMMMKFSCSLRFSWTSNTQVRGALPPFSLCTDWAAVDVEELSFLLAASGQNCELFPVISEEGSIRRPDPVKLRRALRNSTIVVAMYVKGSIPGRDYYVERPLQSEPVRDRQWLPWLSARRCLIAFGRATSDCALTACIHDLAVAPSLEKPEIGRWIVQRLVRKLVRRGIYDISVLARPEQREFFLSCGFGTDILGSTTMIYPSITQQPSIKI</sequence>
<protein>
    <submittedName>
        <fullName evidence="1">Uncharacterized protein</fullName>
    </submittedName>
</protein>
<keyword evidence="2" id="KW-1185">Reference proteome</keyword>
<comment type="caution">
    <text evidence="1">The sequence shown here is derived from an EMBL/GenBank/DDBJ whole genome shotgun (WGS) entry which is preliminary data.</text>
</comment>
<gene>
    <name evidence="1" type="ORF">O6H91_13G084300</name>
</gene>